<sequence length="52" mass="6049">MTIEIKTPVTNEKVQEALEMLSKEAGKTSLRQHFGKLKRDIDSLDYQKKQRS</sequence>
<name>A0A929L1V6_9SPHI</name>
<comment type="caution">
    <text evidence="1">The sequence shown here is derived from an EMBL/GenBank/DDBJ whole genome shotgun (WGS) entry which is preliminary data.</text>
</comment>
<proteinExistence type="predicted"/>
<organism evidence="1 2">
    <name type="scientific">Mucilaginibacter myungsuensis</name>
    <dbReference type="NCBI Taxonomy" id="649104"/>
    <lineage>
        <taxon>Bacteria</taxon>
        <taxon>Pseudomonadati</taxon>
        <taxon>Bacteroidota</taxon>
        <taxon>Sphingobacteriia</taxon>
        <taxon>Sphingobacteriales</taxon>
        <taxon>Sphingobacteriaceae</taxon>
        <taxon>Mucilaginibacter</taxon>
    </lineage>
</organism>
<evidence type="ECO:0000313" key="2">
    <source>
        <dbReference type="Proteomes" id="UP000622475"/>
    </source>
</evidence>
<evidence type="ECO:0000313" key="1">
    <source>
        <dbReference type="EMBL" id="MBE9661711.1"/>
    </source>
</evidence>
<dbReference type="EMBL" id="JADFFL010000002">
    <property type="protein sequence ID" value="MBE9661711.1"/>
    <property type="molecule type" value="Genomic_DNA"/>
</dbReference>
<reference evidence="1" key="1">
    <citation type="submission" date="2020-10" db="EMBL/GenBank/DDBJ databases">
        <title>Mucilaginibacter mali sp. nov., isolated from rhizosphere soil of apple orchard.</title>
        <authorList>
            <person name="Lee J.-S."/>
            <person name="Kim H.S."/>
            <person name="Kim J.-S."/>
        </authorList>
    </citation>
    <scope>NUCLEOTIDE SEQUENCE</scope>
    <source>
        <strain evidence="1">KCTC 22746</strain>
    </source>
</reference>
<keyword evidence="2" id="KW-1185">Reference proteome</keyword>
<dbReference type="Proteomes" id="UP000622475">
    <property type="component" value="Unassembled WGS sequence"/>
</dbReference>
<gene>
    <name evidence="1" type="ORF">IRJ16_07420</name>
</gene>
<dbReference type="AlphaFoldDB" id="A0A929L1V6"/>
<accession>A0A929L1V6</accession>
<dbReference type="RefSeq" id="WP_194110888.1">
    <property type="nucleotide sequence ID" value="NZ_JADFFL010000002.1"/>
</dbReference>
<protein>
    <submittedName>
        <fullName evidence="1">Uncharacterized protein</fullName>
    </submittedName>
</protein>